<dbReference type="Pfam" id="PF02046">
    <property type="entry name" value="COX6A"/>
    <property type="match status" value="1"/>
</dbReference>
<evidence type="ECO:0000256" key="1">
    <source>
        <dbReference type="ARBA" id="ARBA00004273"/>
    </source>
</evidence>
<evidence type="ECO:0000256" key="2">
    <source>
        <dbReference type="ARBA" id="ARBA00022792"/>
    </source>
</evidence>
<accession>A0A1X7V9R8</accession>
<dbReference type="PANTHER" id="PTHR11504:SF0">
    <property type="entry name" value="CYTOCHROME C OXIDASE SUBUNIT"/>
    <property type="match status" value="1"/>
</dbReference>
<dbReference type="AlphaFoldDB" id="A0A1X7V9R8"/>
<keyword evidence="5" id="KW-0472">Membrane</keyword>
<gene>
    <name evidence="8" type="primary">100634602</name>
</gene>
<evidence type="ECO:0000313" key="9">
    <source>
        <dbReference type="Proteomes" id="UP000007879"/>
    </source>
</evidence>
<dbReference type="KEGG" id="aqu:100634602"/>
<dbReference type="GO" id="GO:0006123">
    <property type="term" value="P:mitochondrial electron transport, cytochrome c to oxygen"/>
    <property type="evidence" value="ECO:0007669"/>
    <property type="project" value="TreeGrafter"/>
</dbReference>
<dbReference type="GO" id="GO:0030234">
    <property type="term" value="F:enzyme regulator activity"/>
    <property type="evidence" value="ECO:0007669"/>
    <property type="project" value="TreeGrafter"/>
</dbReference>
<dbReference type="GO" id="GO:0005743">
    <property type="term" value="C:mitochondrial inner membrane"/>
    <property type="evidence" value="ECO:0007669"/>
    <property type="project" value="UniProtKB-SubCell"/>
</dbReference>
<organism evidence="8">
    <name type="scientific">Amphimedon queenslandica</name>
    <name type="common">Sponge</name>
    <dbReference type="NCBI Taxonomy" id="400682"/>
    <lineage>
        <taxon>Eukaryota</taxon>
        <taxon>Metazoa</taxon>
        <taxon>Porifera</taxon>
        <taxon>Demospongiae</taxon>
        <taxon>Heteroscleromorpha</taxon>
        <taxon>Haplosclerida</taxon>
        <taxon>Niphatidae</taxon>
        <taxon>Amphimedon</taxon>
    </lineage>
</organism>
<evidence type="ECO:0000256" key="3">
    <source>
        <dbReference type="ARBA" id="ARBA00022946"/>
    </source>
</evidence>
<keyword evidence="9" id="KW-1185">Reference proteome</keyword>
<dbReference type="InParanoid" id="A0A1X7V9R8"/>
<dbReference type="EnsemblMetazoa" id="Aqu2.1.36262_001">
    <property type="protein sequence ID" value="Aqu2.1.36262_001"/>
    <property type="gene ID" value="Aqu2.1.36262"/>
</dbReference>
<dbReference type="Gene3D" id="4.10.95.10">
    <property type="entry name" value="Cytochrome c oxidase, subunit VIa"/>
    <property type="match status" value="1"/>
</dbReference>
<dbReference type="STRING" id="400682.A0A1X7V9R8"/>
<evidence type="ECO:0000256" key="5">
    <source>
        <dbReference type="ARBA" id="ARBA00023136"/>
    </source>
</evidence>
<dbReference type="OrthoDB" id="5947505at2759"/>
<dbReference type="eggNOG" id="KOG3469">
    <property type="taxonomic scope" value="Eukaryota"/>
</dbReference>
<keyword evidence="4" id="KW-0496">Mitochondrion</keyword>
<protein>
    <recommendedName>
        <fullName evidence="10">Cytochrome c oxidase subunit</fullName>
    </recommendedName>
</protein>
<dbReference type="EnsemblMetazoa" id="XM_003385257.3">
    <property type="protein sequence ID" value="XP_003385305.1"/>
    <property type="gene ID" value="LOC100634602"/>
</dbReference>
<evidence type="ECO:0000256" key="7">
    <source>
        <dbReference type="SAM" id="MobiDB-lite"/>
    </source>
</evidence>
<evidence type="ECO:0008006" key="10">
    <source>
        <dbReference type="Google" id="ProtNLM"/>
    </source>
</evidence>
<name>A0A1X7V9R8_AMPQE</name>
<evidence type="ECO:0000256" key="6">
    <source>
        <dbReference type="RuleBase" id="RU004396"/>
    </source>
</evidence>
<keyword evidence="2" id="KW-0999">Mitochondrion inner membrane</keyword>
<dbReference type="InterPro" id="IPR036418">
    <property type="entry name" value="Cyt_c_oxidase_su6a_sf"/>
</dbReference>
<reference evidence="9" key="1">
    <citation type="journal article" date="2010" name="Nature">
        <title>The Amphimedon queenslandica genome and the evolution of animal complexity.</title>
        <authorList>
            <person name="Srivastava M."/>
            <person name="Simakov O."/>
            <person name="Chapman J."/>
            <person name="Fahey B."/>
            <person name="Gauthier M.E."/>
            <person name="Mitros T."/>
            <person name="Richards G.S."/>
            <person name="Conaco C."/>
            <person name="Dacre M."/>
            <person name="Hellsten U."/>
            <person name="Larroux C."/>
            <person name="Putnam N.H."/>
            <person name="Stanke M."/>
            <person name="Adamska M."/>
            <person name="Darling A."/>
            <person name="Degnan S.M."/>
            <person name="Oakley T.H."/>
            <person name="Plachetzki D.C."/>
            <person name="Zhai Y."/>
            <person name="Adamski M."/>
            <person name="Calcino A."/>
            <person name="Cummins S.F."/>
            <person name="Goodstein D.M."/>
            <person name="Harris C."/>
            <person name="Jackson D.J."/>
            <person name="Leys S.P."/>
            <person name="Shu S."/>
            <person name="Woodcroft B.J."/>
            <person name="Vervoort M."/>
            <person name="Kosik K.S."/>
            <person name="Manning G."/>
            <person name="Degnan B.M."/>
            <person name="Rokhsar D.S."/>
        </authorList>
    </citation>
    <scope>NUCLEOTIDE SEQUENCE [LARGE SCALE GENOMIC DNA]</scope>
</reference>
<dbReference type="Proteomes" id="UP000007879">
    <property type="component" value="Unassembled WGS sequence"/>
</dbReference>
<proteinExistence type="inferred from homology"/>
<comment type="similarity">
    <text evidence="6">Belongs to the cytochrome c oxidase subunit 6A family.</text>
</comment>
<dbReference type="InterPro" id="IPR001349">
    <property type="entry name" value="Cyt_c_oxidase_su6a"/>
</dbReference>
<dbReference type="OMA" id="YSHIRIR"/>
<evidence type="ECO:0000256" key="4">
    <source>
        <dbReference type="ARBA" id="ARBA00023128"/>
    </source>
</evidence>
<sequence>MATVYRSLLVRRFFSAYSKRVEEEQVHAGQVMKLWKRISLFVAIPAVSYLTWKLIITEEGHHEQREYIPWSHMRIRNKPFPWKDSDKTLFHNPLTNPGPPEEPKDEEPPATLSTKWIQSKWIEYLYEDPEERDKELEEHLIAMQRKHELHLEWKKLPHEPMQPMNLFREKAATPVSKEEFVYNTI</sequence>
<reference evidence="8" key="2">
    <citation type="submission" date="2017-05" db="UniProtKB">
        <authorList>
            <consortium name="EnsemblMetazoa"/>
        </authorList>
    </citation>
    <scope>IDENTIFICATION</scope>
</reference>
<comment type="subcellular location">
    <subcellularLocation>
        <location evidence="1">Mitochondrion inner membrane</location>
    </subcellularLocation>
</comment>
<feature type="region of interest" description="Disordered" evidence="7">
    <location>
        <begin position="89"/>
        <end position="110"/>
    </location>
</feature>
<dbReference type="SUPFAM" id="SSF81411">
    <property type="entry name" value="Mitochondrial cytochrome c oxidase subunit VIa"/>
    <property type="match status" value="1"/>
</dbReference>
<evidence type="ECO:0000313" key="8">
    <source>
        <dbReference type="EnsemblMetazoa" id="Aqu2.1.36262_001"/>
    </source>
</evidence>
<keyword evidence="3" id="KW-0809">Transit peptide</keyword>
<dbReference type="PANTHER" id="PTHR11504">
    <property type="entry name" value="CYTOCHROME C OXIDASE POLYPEPTIDE VIA"/>
    <property type="match status" value="1"/>
</dbReference>